<proteinExistence type="predicted"/>
<comment type="caution">
    <text evidence="1">The sequence shown here is derived from an EMBL/GenBank/DDBJ whole genome shotgun (WGS) entry which is preliminary data.</text>
</comment>
<gene>
    <name evidence="1" type="ORF">LCGC14_0560120</name>
</gene>
<accession>A0A0F9RM44</accession>
<evidence type="ECO:0000313" key="1">
    <source>
        <dbReference type="EMBL" id="KKN57640.1"/>
    </source>
</evidence>
<name>A0A0F9RM44_9ZZZZ</name>
<reference evidence="1" key="1">
    <citation type="journal article" date="2015" name="Nature">
        <title>Complex archaea that bridge the gap between prokaryotes and eukaryotes.</title>
        <authorList>
            <person name="Spang A."/>
            <person name="Saw J.H."/>
            <person name="Jorgensen S.L."/>
            <person name="Zaremba-Niedzwiedzka K."/>
            <person name="Martijn J."/>
            <person name="Lind A.E."/>
            <person name="van Eijk R."/>
            <person name="Schleper C."/>
            <person name="Guy L."/>
            <person name="Ettema T.J."/>
        </authorList>
    </citation>
    <scope>NUCLEOTIDE SEQUENCE</scope>
</reference>
<protein>
    <submittedName>
        <fullName evidence="1">Uncharacterized protein</fullName>
    </submittedName>
</protein>
<organism evidence="1">
    <name type="scientific">marine sediment metagenome</name>
    <dbReference type="NCBI Taxonomy" id="412755"/>
    <lineage>
        <taxon>unclassified sequences</taxon>
        <taxon>metagenomes</taxon>
        <taxon>ecological metagenomes</taxon>
    </lineage>
</organism>
<sequence length="70" mass="8352">MSELDKEKEEELRAKVIEYLSIIDEHWDEEISRNLMMSPFNYDSAFEFCLEGLELWIKALKILEKLRKGG</sequence>
<dbReference type="AlphaFoldDB" id="A0A0F9RM44"/>
<dbReference type="EMBL" id="LAZR01000795">
    <property type="protein sequence ID" value="KKN57640.1"/>
    <property type="molecule type" value="Genomic_DNA"/>
</dbReference>